<evidence type="ECO:0000313" key="2">
    <source>
        <dbReference type="EMBL" id="QQP40440.1"/>
    </source>
</evidence>
<protein>
    <submittedName>
        <fullName evidence="2">Uncharacterized protein</fullName>
    </submittedName>
</protein>
<name>A0A7T8GZV7_CALRO</name>
<proteinExistence type="predicted"/>
<evidence type="ECO:0000313" key="3">
    <source>
        <dbReference type="Proteomes" id="UP000595437"/>
    </source>
</evidence>
<feature type="compositionally biased region" description="Polar residues" evidence="1">
    <location>
        <begin position="41"/>
        <end position="58"/>
    </location>
</feature>
<evidence type="ECO:0000256" key="1">
    <source>
        <dbReference type="SAM" id="MobiDB-lite"/>
    </source>
</evidence>
<accession>A0A7T8GZV7</accession>
<sequence>MKRITGQKGSKRLIQGWGLFQSEIDEDSSISQDESSDTTSGMSVADTTTTSEASISND</sequence>
<reference evidence="3" key="1">
    <citation type="submission" date="2021-01" db="EMBL/GenBank/DDBJ databases">
        <title>Caligus Genome Assembly.</title>
        <authorList>
            <person name="Gallardo-Escarate C."/>
        </authorList>
    </citation>
    <scope>NUCLEOTIDE SEQUENCE [LARGE SCALE GENOMIC DNA]</scope>
</reference>
<dbReference type="Proteomes" id="UP000595437">
    <property type="component" value="Chromosome 9"/>
</dbReference>
<feature type="compositionally biased region" description="Low complexity" evidence="1">
    <location>
        <begin position="29"/>
        <end position="40"/>
    </location>
</feature>
<gene>
    <name evidence="2" type="ORF">FKW44_014473</name>
</gene>
<organism evidence="2 3">
    <name type="scientific">Caligus rogercresseyi</name>
    <name type="common">Sea louse</name>
    <dbReference type="NCBI Taxonomy" id="217165"/>
    <lineage>
        <taxon>Eukaryota</taxon>
        <taxon>Metazoa</taxon>
        <taxon>Ecdysozoa</taxon>
        <taxon>Arthropoda</taxon>
        <taxon>Crustacea</taxon>
        <taxon>Multicrustacea</taxon>
        <taxon>Hexanauplia</taxon>
        <taxon>Copepoda</taxon>
        <taxon>Siphonostomatoida</taxon>
        <taxon>Caligidae</taxon>
        <taxon>Caligus</taxon>
    </lineage>
</organism>
<feature type="region of interest" description="Disordered" evidence="1">
    <location>
        <begin position="23"/>
        <end position="58"/>
    </location>
</feature>
<dbReference type="EMBL" id="CP045898">
    <property type="protein sequence ID" value="QQP40440.1"/>
    <property type="molecule type" value="Genomic_DNA"/>
</dbReference>
<keyword evidence="3" id="KW-1185">Reference proteome</keyword>
<dbReference type="AlphaFoldDB" id="A0A7T8GZV7"/>